<dbReference type="PANTHER" id="PTHR10730">
    <property type="entry name" value="PROCOLLAGEN-LYSINE,2-OXOGLUTARATE 5-DIOXYGENASE/GLYCOSYLTRANSFERASE 25 FAMILY MEMBER"/>
    <property type="match status" value="1"/>
</dbReference>
<dbReference type="InterPro" id="IPR050757">
    <property type="entry name" value="Collagen_mod_GT25"/>
</dbReference>
<dbReference type="SUPFAM" id="SSF53448">
    <property type="entry name" value="Nucleotide-diphospho-sugar transferases"/>
    <property type="match status" value="1"/>
</dbReference>
<accession>A0A671XBK9</accession>
<dbReference type="InterPro" id="IPR002654">
    <property type="entry name" value="Glyco_trans_25"/>
</dbReference>
<feature type="signal peptide" evidence="5">
    <location>
        <begin position="1"/>
        <end position="25"/>
    </location>
</feature>
<dbReference type="CDD" id="cd06532">
    <property type="entry name" value="Glyco_transf_25"/>
    <property type="match status" value="1"/>
</dbReference>
<evidence type="ECO:0000256" key="1">
    <source>
        <dbReference type="ARBA" id="ARBA00006721"/>
    </source>
</evidence>
<dbReference type="GeneTree" id="ENSGT01030000234558"/>
<protein>
    <submittedName>
        <fullName evidence="7">Collagen beta(1-O)galactosyltransferase 2b</fullName>
    </submittedName>
</protein>
<feature type="domain" description="Glycosyl transferase family 25" evidence="6">
    <location>
        <begin position="305"/>
        <end position="488"/>
    </location>
</feature>
<proteinExistence type="inferred from homology"/>
<comment type="similarity">
    <text evidence="1">Belongs to the glycosyltransferase 25 family.</text>
</comment>
<gene>
    <name evidence="7" type="primary">COLGALT2</name>
    <name evidence="7" type="synonym">colgalt2b</name>
</gene>
<dbReference type="InterPro" id="IPR029044">
    <property type="entry name" value="Nucleotide-diphossugar_trans"/>
</dbReference>
<keyword evidence="3" id="KW-0256">Endoplasmic reticulum</keyword>
<dbReference type="Pfam" id="PF01755">
    <property type="entry name" value="Glyco_transf_25"/>
    <property type="match status" value="1"/>
</dbReference>
<dbReference type="GO" id="GO:0050211">
    <property type="term" value="F:procollagen galactosyltransferase activity"/>
    <property type="evidence" value="ECO:0007669"/>
    <property type="project" value="TreeGrafter"/>
</dbReference>
<evidence type="ECO:0000313" key="8">
    <source>
        <dbReference type="Proteomes" id="UP000472265"/>
    </source>
</evidence>
<name>A0A671XBK9_SPAAU</name>
<reference evidence="7" key="3">
    <citation type="submission" date="2025-09" db="UniProtKB">
        <authorList>
            <consortium name="Ensembl"/>
        </authorList>
    </citation>
    <scope>IDENTIFICATION</scope>
</reference>
<evidence type="ECO:0000256" key="5">
    <source>
        <dbReference type="SAM" id="SignalP"/>
    </source>
</evidence>
<reference evidence="7" key="2">
    <citation type="submission" date="2025-08" db="UniProtKB">
        <authorList>
            <consortium name="Ensembl"/>
        </authorList>
    </citation>
    <scope>IDENTIFICATION</scope>
</reference>
<dbReference type="Proteomes" id="UP000472265">
    <property type="component" value="Chromosome 11"/>
</dbReference>
<evidence type="ECO:0000313" key="7">
    <source>
        <dbReference type="Ensembl" id="ENSSAUP00010046290.1"/>
    </source>
</evidence>
<dbReference type="Gene3D" id="3.90.550.10">
    <property type="entry name" value="Spore Coat Polysaccharide Biosynthesis Protein SpsA, Chain A"/>
    <property type="match status" value="1"/>
</dbReference>
<evidence type="ECO:0000256" key="3">
    <source>
        <dbReference type="ARBA" id="ARBA00022824"/>
    </source>
</evidence>
<dbReference type="AlphaFoldDB" id="A0A671XBK9"/>
<organism evidence="7 8">
    <name type="scientific">Sparus aurata</name>
    <name type="common">Gilthead sea bream</name>
    <dbReference type="NCBI Taxonomy" id="8175"/>
    <lineage>
        <taxon>Eukaryota</taxon>
        <taxon>Metazoa</taxon>
        <taxon>Chordata</taxon>
        <taxon>Craniata</taxon>
        <taxon>Vertebrata</taxon>
        <taxon>Euteleostomi</taxon>
        <taxon>Actinopterygii</taxon>
        <taxon>Neopterygii</taxon>
        <taxon>Teleostei</taxon>
        <taxon>Neoteleostei</taxon>
        <taxon>Acanthomorphata</taxon>
        <taxon>Eupercaria</taxon>
        <taxon>Spariformes</taxon>
        <taxon>Sparidae</taxon>
        <taxon>Sparus</taxon>
    </lineage>
</organism>
<sequence length="579" mass="66982">MRAVGAAGVGVLWALLVAVVPGGVSELATLVQERVNPESSLLKPKVMIAIVARNAAHSLPHYLGCIERLEYPKERIAIWAATDHNGDNTTAMLREWLKRAQHVYHYVEWRPMEEPRSYTDEWGPKHWPPSRFNHVMKLRQAALKSARERWADYILFVDSDNLLTNPRVLNLLMAENLTLVAPMLESRSLYSNFWCGITPQGYYKRTPDYQPIREWKRLGCYPVPMVHSTYLLDLRRESSKDLAFYPPHPDYSWAFDDIMVFAFSARQAAVQMYVCNREHYGFLPVPLKAQQNVDDESESFIHTITEIFLINLKRRLERRTRMFKTMTALGLHPTLTDAVDGKALNSSQLQALGIEMMPHYKDPYSGRVLTRGEIGCFLSHHSLWVQVLERGLDRVLVLEDDVRFEPRFKRRLQAIMEDIDKAQLDWDLIYVGRKRMQVQQPEQSVDGVNNLVVADYSYWTLGYALSQQGARKLLAADPFTRMLPVDEFLPVMFNKHPNTDYMSYFEPRDLKAFSVEPLLIYPTHYTGEPGYISDTETSTIWDDEARRRIWDEGQQAYDKSFIYSPCASSGHVETVMEET</sequence>
<dbReference type="Pfam" id="PF13704">
    <property type="entry name" value="Glyco_tranf_2_4"/>
    <property type="match status" value="1"/>
</dbReference>
<evidence type="ECO:0000256" key="4">
    <source>
        <dbReference type="ARBA" id="ARBA00023180"/>
    </source>
</evidence>
<evidence type="ECO:0000259" key="6">
    <source>
        <dbReference type="Pfam" id="PF01755"/>
    </source>
</evidence>
<keyword evidence="4" id="KW-0325">Glycoprotein</keyword>
<dbReference type="PANTHER" id="PTHR10730:SF8">
    <property type="entry name" value="PROCOLLAGEN GALACTOSYLTRANSFERASE 2"/>
    <property type="match status" value="1"/>
</dbReference>
<dbReference type="CDD" id="cd00761">
    <property type="entry name" value="Glyco_tranf_GTA_type"/>
    <property type="match status" value="1"/>
</dbReference>
<reference evidence="7" key="1">
    <citation type="submission" date="2021-04" db="EMBL/GenBank/DDBJ databases">
        <authorList>
            <consortium name="Wellcome Sanger Institute Data Sharing"/>
        </authorList>
    </citation>
    <scope>NUCLEOTIDE SEQUENCE [LARGE SCALE GENOMIC DNA]</scope>
</reference>
<keyword evidence="2 5" id="KW-0732">Signal</keyword>
<dbReference type="FunFam" id="3.90.550.10:FF:000048">
    <property type="entry name" value="Glycosyltransferase 25 family member 1"/>
    <property type="match status" value="1"/>
</dbReference>
<evidence type="ECO:0000256" key="2">
    <source>
        <dbReference type="ARBA" id="ARBA00022729"/>
    </source>
</evidence>
<keyword evidence="8" id="KW-1185">Reference proteome</keyword>
<dbReference type="Ensembl" id="ENSSAUT00010048656.1">
    <property type="protein sequence ID" value="ENSSAUP00010046290.1"/>
    <property type="gene ID" value="ENSSAUG00010019239.1"/>
</dbReference>
<feature type="chain" id="PRO_5025607750" evidence="5">
    <location>
        <begin position="26"/>
        <end position="579"/>
    </location>
</feature>